<proteinExistence type="predicted"/>
<keyword evidence="2" id="KW-1185">Reference proteome</keyword>
<reference evidence="1 2" key="1">
    <citation type="submission" date="2015-01" db="EMBL/GenBank/DDBJ databases">
        <title>Genome Assembly of Bacillus badius MTCC 1458.</title>
        <authorList>
            <person name="Verma A."/>
            <person name="Khatri I."/>
            <person name="Mual P."/>
            <person name="Subramanian S."/>
            <person name="Krishnamurthi S."/>
        </authorList>
    </citation>
    <scope>NUCLEOTIDE SEQUENCE [LARGE SCALE GENOMIC DNA]</scope>
    <source>
        <strain evidence="1 2">MTCC 1458</strain>
    </source>
</reference>
<evidence type="ECO:0000313" key="2">
    <source>
        <dbReference type="Proteomes" id="UP000031982"/>
    </source>
</evidence>
<evidence type="ECO:0008006" key="3">
    <source>
        <dbReference type="Google" id="ProtNLM"/>
    </source>
</evidence>
<accession>A0ABR5AWL1</accession>
<protein>
    <recommendedName>
        <fullName evidence="3">Mobile element protein</fullName>
    </recommendedName>
</protein>
<comment type="caution">
    <text evidence="1">The sequence shown here is derived from an EMBL/GenBank/DDBJ whole genome shotgun (WGS) entry which is preliminary data.</text>
</comment>
<evidence type="ECO:0000313" key="1">
    <source>
        <dbReference type="EMBL" id="KIL79118.1"/>
    </source>
</evidence>
<organism evidence="1 2">
    <name type="scientific">Bacillus badius</name>
    <dbReference type="NCBI Taxonomy" id="1455"/>
    <lineage>
        <taxon>Bacteria</taxon>
        <taxon>Bacillati</taxon>
        <taxon>Bacillota</taxon>
        <taxon>Bacilli</taxon>
        <taxon>Bacillales</taxon>
        <taxon>Bacillaceae</taxon>
        <taxon>Pseudobacillus</taxon>
    </lineage>
</organism>
<sequence>MNGDFHEMENNYIDEVYKTHLLVSVFKSTRINFSYDHNSKID</sequence>
<name>A0ABR5AWL1_BACBA</name>
<gene>
    <name evidence="1" type="ORF">SD77_3919</name>
</gene>
<dbReference type="Proteomes" id="UP000031982">
    <property type="component" value="Unassembled WGS sequence"/>
</dbReference>
<dbReference type="EMBL" id="JXLP01000005">
    <property type="protein sequence ID" value="KIL79118.1"/>
    <property type="molecule type" value="Genomic_DNA"/>
</dbReference>